<evidence type="ECO:0000259" key="2">
    <source>
        <dbReference type="Pfam" id="PF07760"/>
    </source>
</evidence>
<organism evidence="3 4">
    <name type="scientific">Halopelagius inordinatus</name>
    <dbReference type="NCBI Taxonomy" id="553467"/>
    <lineage>
        <taxon>Archaea</taxon>
        <taxon>Methanobacteriati</taxon>
        <taxon>Methanobacteriota</taxon>
        <taxon>Stenosarchaea group</taxon>
        <taxon>Halobacteria</taxon>
        <taxon>Halobacteriales</taxon>
        <taxon>Haloferacaceae</taxon>
    </lineage>
</organism>
<dbReference type="RefSeq" id="WP_177213374.1">
    <property type="nucleotide sequence ID" value="NZ_FOOQ01000003.1"/>
</dbReference>
<dbReference type="Proteomes" id="UP000198876">
    <property type="component" value="Unassembled WGS sequence"/>
</dbReference>
<feature type="domain" description="DUF1616" evidence="2">
    <location>
        <begin position="12"/>
        <end position="328"/>
    </location>
</feature>
<reference evidence="4" key="1">
    <citation type="submission" date="2016-10" db="EMBL/GenBank/DDBJ databases">
        <authorList>
            <person name="Varghese N."/>
            <person name="Submissions S."/>
        </authorList>
    </citation>
    <scope>NUCLEOTIDE SEQUENCE [LARGE SCALE GENOMIC DNA]</scope>
    <source>
        <strain evidence="4">CGMCC 1.7739</strain>
    </source>
</reference>
<proteinExistence type="predicted"/>
<keyword evidence="1" id="KW-0472">Membrane</keyword>
<accession>A0A1I2UAV2</accession>
<feature type="transmembrane region" description="Helical" evidence="1">
    <location>
        <begin position="125"/>
        <end position="143"/>
    </location>
</feature>
<protein>
    <submittedName>
        <fullName evidence="3">Uncharacterized membrane protein</fullName>
    </submittedName>
</protein>
<dbReference type="InterPro" id="IPR011674">
    <property type="entry name" value="DUF1616"/>
</dbReference>
<dbReference type="AlphaFoldDB" id="A0A1I2UAV2"/>
<evidence type="ECO:0000313" key="3">
    <source>
        <dbReference type="EMBL" id="SFG74274.1"/>
    </source>
</evidence>
<keyword evidence="1" id="KW-0812">Transmembrane</keyword>
<feature type="transmembrane region" description="Helical" evidence="1">
    <location>
        <begin position="96"/>
        <end position="119"/>
    </location>
</feature>
<sequence length="334" mass="35573">MSRKELAADTILTLAAVAAVAFVVTSGIGGPIQVVAGAFLVLFLPGYAVSTLLFPASASTRSVSDPSPMNRNRSWYVGGNDGDGPTRAGLPFLERLAFGFGLSVAFVPIFALLLDVALFDYQQTAIVGIATGTATVATLLGAVRRARTPDKTRYALPLRTAAIEARTAFDGSNGNRAVNVALLCAVVLAVGAVTFGLVAPADGSQFTQVSLLTEQDDGSLTAGNYPDQFTNGTSSELVLLVENYEQEQTKYTAVAELQRVEGDNVVERDELKRESQTLAAGQSWQYGHRITPTMQGEDLQLVYYVYRGDAPADPSEETAYRTVNIWFNVTAVGE</sequence>
<feature type="transmembrane region" description="Helical" evidence="1">
    <location>
        <begin position="180"/>
        <end position="199"/>
    </location>
</feature>
<feature type="transmembrane region" description="Helical" evidence="1">
    <location>
        <begin position="7"/>
        <end position="28"/>
    </location>
</feature>
<gene>
    <name evidence="3" type="ORF">SAMN04488063_2853</name>
</gene>
<evidence type="ECO:0000256" key="1">
    <source>
        <dbReference type="SAM" id="Phobius"/>
    </source>
</evidence>
<dbReference type="EMBL" id="FOOQ01000003">
    <property type="protein sequence ID" value="SFG74274.1"/>
    <property type="molecule type" value="Genomic_DNA"/>
</dbReference>
<dbReference type="STRING" id="553467.SAMN04488063_2853"/>
<keyword evidence="1" id="KW-1133">Transmembrane helix</keyword>
<keyword evidence="4" id="KW-1185">Reference proteome</keyword>
<feature type="transmembrane region" description="Helical" evidence="1">
    <location>
        <begin position="34"/>
        <end position="54"/>
    </location>
</feature>
<dbReference type="OrthoDB" id="82282at2157"/>
<name>A0A1I2UAV2_9EURY</name>
<dbReference type="Pfam" id="PF07760">
    <property type="entry name" value="DUF1616"/>
    <property type="match status" value="1"/>
</dbReference>
<evidence type="ECO:0000313" key="4">
    <source>
        <dbReference type="Proteomes" id="UP000198876"/>
    </source>
</evidence>